<reference evidence="7 11" key="3">
    <citation type="submission" date="2019-09" db="EMBL/GenBank/DDBJ databases">
        <title>Draft genome sequencing and comparative genomics of hatchery-associated Vibrios.</title>
        <authorList>
            <person name="Kehlet-Delgado H."/>
            <person name="Mueller R.S."/>
        </authorList>
    </citation>
    <scope>NUCLEOTIDE SEQUENCE [LARGE SCALE GENOMIC DNA]</scope>
    <source>
        <strain evidence="7 11">99-70-13A3</strain>
    </source>
</reference>
<proteinExistence type="predicted"/>
<dbReference type="RefSeq" id="WP_004734744.1">
    <property type="nucleotide sequence ID" value="NZ_AP025508.1"/>
</dbReference>
<dbReference type="Proteomes" id="UP000244080">
    <property type="component" value="Unassembled WGS sequence"/>
</dbReference>
<feature type="chain" id="PRO_5015043596" evidence="1">
    <location>
        <begin position="23"/>
        <end position="118"/>
    </location>
</feature>
<dbReference type="AlphaFoldDB" id="A0A0P6YQZ5"/>
<evidence type="ECO:0000313" key="3">
    <source>
        <dbReference type="EMBL" id="KPL95321.1"/>
    </source>
</evidence>
<name>A0A0P6YQZ5_VIBSP</name>
<evidence type="ECO:0000313" key="6">
    <source>
        <dbReference type="EMBL" id="MDP2500824.1"/>
    </source>
</evidence>
<accession>A0A0P6YQZ5</accession>
<dbReference type="Proteomes" id="UP000519158">
    <property type="component" value="Unassembled WGS sequence"/>
</dbReference>
<evidence type="ECO:0000313" key="4">
    <source>
        <dbReference type="EMBL" id="MDH5923399.1"/>
    </source>
</evidence>
<dbReference type="EMBL" id="JAUYVL010000003">
    <property type="protein sequence ID" value="MDP2500824.1"/>
    <property type="molecule type" value="Genomic_DNA"/>
</dbReference>
<dbReference type="EMBL" id="PIGA01000029">
    <property type="protein sequence ID" value="PTP17552.1"/>
    <property type="molecule type" value="Genomic_DNA"/>
</dbReference>
<protein>
    <submittedName>
        <fullName evidence="5 8">Antibiotic biosynthesis monooxygenase</fullName>
    </submittedName>
</protein>
<evidence type="ECO:0000313" key="7">
    <source>
        <dbReference type="EMBL" id="NOJ11493.1"/>
    </source>
</evidence>
<evidence type="ECO:0000259" key="2">
    <source>
        <dbReference type="Pfam" id="PF03992"/>
    </source>
</evidence>
<dbReference type="Proteomes" id="UP000050463">
    <property type="component" value="Unassembled WGS sequence"/>
</dbReference>
<dbReference type="Pfam" id="PF03992">
    <property type="entry name" value="ABM"/>
    <property type="match status" value="1"/>
</dbReference>
<dbReference type="GeneID" id="72396405"/>
<dbReference type="EMBL" id="JAKMYX010000103">
    <property type="protein sequence ID" value="MDH5923399.1"/>
    <property type="molecule type" value="Genomic_DNA"/>
</dbReference>
<dbReference type="Gene3D" id="3.30.70.100">
    <property type="match status" value="1"/>
</dbReference>
<reference evidence="8 10" key="2">
    <citation type="submission" date="2017-11" db="EMBL/GenBank/DDBJ databases">
        <title>Population delineation of vibrios coincides with oyster pathogenicity.</title>
        <authorList>
            <person name="Bruto M."/>
            <person name="Labreuche Y."/>
            <person name="James A."/>
            <person name="Piel D."/>
            <person name="Chenivesse S."/>
            <person name="Petton B."/>
            <person name="Polz M.F."/>
            <person name="Le Roux F."/>
        </authorList>
    </citation>
    <scope>NUCLEOTIDE SEQUENCE [LARGE SCALE GENOMIC DNA]</scope>
    <source>
        <strain evidence="8 10">1F_55</strain>
    </source>
</reference>
<dbReference type="Proteomes" id="UP001159663">
    <property type="component" value="Unassembled WGS sequence"/>
</dbReference>
<evidence type="ECO:0000313" key="11">
    <source>
        <dbReference type="Proteomes" id="UP000519158"/>
    </source>
</evidence>
<dbReference type="EMBL" id="VTXL01000001">
    <property type="protein sequence ID" value="NOJ11493.1"/>
    <property type="molecule type" value="Genomic_DNA"/>
</dbReference>
<feature type="signal peptide" evidence="1">
    <location>
        <begin position="1"/>
        <end position="22"/>
    </location>
</feature>
<gene>
    <name evidence="3" type="ORF">AN168_06680</name>
    <name evidence="8" type="ORF">CWO36_17060</name>
    <name evidence="7" type="ORF">F0234_01815</name>
    <name evidence="4" type="ORF">L8R85_20445</name>
    <name evidence="5" type="ORF">Q8W38_01715</name>
    <name evidence="6" type="ORF">Q8W42_08890</name>
</gene>
<keyword evidence="8" id="KW-0560">Oxidoreductase</keyword>
<evidence type="ECO:0000256" key="1">
    <source>
        <dbReference type="SAM" id="SignalP"/>
    </source>
</evidence>
<dbReference type="EMBL" id="LIZK01000002">
    <property type="protein sequence ID" value="KPL95321.1"/>
    <property type="molecule type" value="Genomic_DNA"/>
</dbReference>
<evidence type="ECO:0000313" key="9">
    <source>
        <dbReference type="Proteomes" id="UP000050463"/>
    </source>
</evidence>
<dbReference type="InterPro" id="IPR011008">
    <property type="entry name" value="Dimeric_a/b-barrel"/>
</dbReference>
<dbReference type="Proteomes" id="UP001177935">
    <property type="component" value="Unassembled WGS sequence"/>
</dbReference>
<evidence type="ECO:0000313" key="10">
    <source>
        <dbReference type="Proteomes" id="UP000244080"/>
    </source>
</evidence>
<sequence length="118" mass="13209">MKNIIKYGLALGALSVSALVSAQPVVLINTFSVEPAHEAATLTYWEDARDVLVKQPGYISTKLHRSLSSDATYRFINVAEWESKKHFHDAIQAMRKELPPLKIEGVSADPNLYEIIRD</sequence>
<dbReference type="EMBL" id="JAUYVK010000001">
    <property type="protein sequence ID" value="MDP2488035.1"/>
    <property type="molecule type" value="Genomic_DNA"/>
</dbReference>
<evidence type="ECO:0000313" key="5">
    <source>
        <dbReference type="EMBL" id="MDP2488035.1"/>
    </source>
</evidence>
<organism evidence="8 10">
    <name type="scientific">Vibrio splendidus</name>
    <dbReference type="NCBI Taxonomy" id="29497"/>
    <lineage>
        <taxon>Bacteria</taxon>
        <taxon>Pseudomonadati</taxon>
        <taxon>Pseudomonadota</taxon>
        <taxon>Gammaproteobacteria</taxon>
        <taxon>Vibrionales</taxon>
        <taxon>Vibrionaceae</taxon>
        <taxon>Vibrio</taxon>
    </lineage>
</organism>
<reference evidence="4" key="4">
    <citation type="submission" date="2022-01" db="EMBL/GenBank/DDBJ databases">
        <title>Vibrio aestuarianus Clade A and Clade B isolates are associated with Pacific oyster (Crassostrea gigas) disease outbreaks across Ireland.</title>
        <authorList>
            <person name="Coyle N."/>
            <person name="O'Toole C."/>
            <person name="Thomas J.C.L."/>
            <person name="Ryder D."/>
            <person name="Cheslett D."/>
            <person name="Feist S."/>
            <person name="Bean T."/>
            <person name="Joseph A."/>
            <person name="Waina A."/>
            <person name="Feil E."/>
            <person name="Verner-Jeffreys D.W."/>
        </authorList>
    </citation>
    <scope>NUCLEOTIDE SEQUENCE</scope>
    <source>
        <strain evidence="4">S/17/14 A</strain>
    </source>
</reference>
<dbReference type="Proteomes" id="UP001177883">
    <property type="component" value="Unassembled WGS sequence"/>
</dbReference>
<dbReference type="SUPFAM" id="SSF54909">
    <property type="entry name" value="Dimeric alpha+beta barrel"/>
    <property type="match status" value="1"/>
</dbReference>
<reference evidence="3 9" key="1">
    <citation type="submission" date="2015-08" db="EMBL/GenBank/DDBJ databases">
        <title>Draft Genome Sequence of Vibrio splendidus UCD-SED7.</title>
        <authorList>
            <person name="Lee R.D."/>
            <person name="Lang J.M."/>
            <person name="Coil D.A."/>
            <person name="Jospin G."/>
            <person name="Eisen J.A."/>
        </authorList>
    </citation>
    <scope>NUCLEOTIDE SEQUENCE [LARGE SCALE GENOMIC DNA]</scope>
    <source>
        <strain evidence="3 9">UCD-SED7</strain>
    </source>
</reference>
<reference evidence="5" key="5">
    <citation type="submission" date="2023-07" db="EMBL/GenBank/DDBJ databases">
        <title>Genome content predicts the carbon catabolic preferences of heterotrophic bacteria.</title>
        <authorList>
            <person name="Gralka M."/>
        </authorList>
    </citation>
    <scope>NUCLEOTIDE SEQUENCE</scope>
    <source>
        <strain evidence="6">6E02</strain>
        <strain evidence="5">6E03</strain>
    </source>
</reference>
<keyword evidence="8" id="KW-0503">Monooxygenase</keyword>
<accession>A0A1C3IK06</accession>
<comment type="caution">
    <text evidence="8">The sequence shown here is derived from an EMBL/GenBank/DDBJ whole genome shotgun (WGS) entry which is preliminary data.</text>
</comment>
<dbReference type="GO" id="GO:0004497">
    <property type="term" value="F:monooxygenase activity"/>
    <property type="evidence" value="ECO:0007669"/>
    <property type="project" value="UniProtKB-KW"/>
</dbReference>
<feature type="domain" description="ABM" evidence="2">
    <location>
        <begin position="24"/>
        <end position="89"/>
    </location>
</feature>
<evidence type="ECO:0000313" key="8">
    <source>
        <dbReference type="EMBL" id="PTP17552.1"/>
    </source>
</evidence>
<dbReference type="InterPro" id="IPR007138">
    <property type="entry name" value="ABM_dom"/>
</dbReference>
<keyword evidence="1" id="KW-0732">Signal</keyword>